<protein>
    <submittedName>
        <fullName evidence="1">Uncharacterized protein</fullName>
    </submittedName>
</protein>
<comment type="caution">
    <text evidence="1">The sequence shown here is derived from an EMBL/GenBank/DDBJ whole genome shotgun (WGS) entry which is preliminary data.</text>
</comment>
<dbReference type="AlphaFoldDB" id="A0A4C1TRF6"/>
<evidence type="ECO:0000313" key="2">
    <source>
        <dbReference type="Proteomes" id="UP000299102"/>
    </source>
</evidence>
<reference evidence="1 2" key="1">
    <citation type="journal article" date="2019" name="Commun. Biol.">
        <title>The bagworm genome reveals a unique fibroin gene that provides high tensile strength.</title>
        <authorList>
            <person name="Kono N."/>
            <person name="Nakamura H."/>
            <person name="Ohtoshi R."/>
            <person name="Tomita M."/>
            <person name="Numata K."/>
            <person name="Arakawa K."/>
        </authorList>
    </citation>
    <scope>NUCLEOTIDE SEQUENCE [LARGE SCALE GENOMIC DNA]</scope>
</reference>
<keyword evidence="2" id="KW-1185">Reference proteome</keyword>
<accession>A0A4C1TRF6</accession>
<gene>
    <name evidence="1" type="ORF">EVAR_10066_1</name>
</gene>
<dbReference type="EMBL" id="BGZK01000079">
    <property type="protein sequence ID" value="GBP16494.1"/>
    <property type="molecule type" value="Genomic_DNA"/>
</dbReference>
<evidence type="ECO:0000313" key="1">
    <source>
        <dbReference type="EMBL" id="GBP16494.1"/>
    </source>
</evidence>
<organism evidence="1 2">
    <name type="scientific">Eumeta variegata</name>
    <name type="common">Bagworm moth</name>
    <name type="synonym">Eumeta japonica</name>
    <dbReference type="NCBI Taxonomy" id="151549"/>
    <lineage>
        <taxon>Eukaryota</taxon>
        <taxon>Metazoa</taxon>
        <taxon>Ecdysozoa</taxon>
        <taxon>Arthropoda</taxon>
        <taxon>Hexapoda</taxon>
        <taxon>Insecta</taxon>
        <taxon>Pterygota</taxon>
        <taxon>Neoptera</taxon>
        <taxon>Endopterygota</taxon>
        <taxon>Lepidoptera</taxon>
        <taxon>Glossata</taxon>
        <taxon>Ditrysia</taxon>
        <taxon>Tineoidea</taxon>
        <taxon>Psychidae</taxon>
        <taxon>Oiketicinae</taxon>
        <taxon>Eumeta</taxon>
    </lineage>
</organism>
<dbReference type="Proteomes" id="UP000299102">
    <property type="component" value="Unassembled WGS sequence"/>
</dbReference>
<sequence>MPTATDRDRPHNVAFKPEALEISVTKLGVKLIKPRARPRARRPRLARPIVHPAALLRIALSTSARLHVHDFSTAGPRHLISSCVTLFNGTFTVPVRDRSTLVYSMLMTRVTRALRRTVYTNLAAAADGPPGAQRRERLGRALCSENRIKFRKQTDALPRVIPLTELSCGCERGREGSQGAHGN</sequence>
<name>A0A4C1TRF6_EUMVA</name>
<proteinExistence type="predicted"/>